<evidence type="ECO:0000313" key="5">
    <source>
        <dbReference type="Proteomes" id="UP000198341"/>
    </source>
</evidence>
<feature type="chain" id="PRO_5003919237" evidence="2">
    <location>
        <begin position="24"/>
        <end position="436"/>
    </location>
</feature>
<name>K8EHP9_9CHLO</name>
<dbReference type="SUPFAM" id="SSF50939">
    <property type="entry name" value="Sialidases"/>
    <property type="match status" value="1"/>
</dbReference>
<dbReference type="GeneID" id="19014427"/>
<protein>
    <submittedName>
        <fullName evidence="4">Exported exo-alpha-sialidase</fullName>
    </submittedName>
</protein>
<dbReference type="Proteomes" id="UP000198341">
    <property type="component" value="Chromosome 8"/>
</dbReference>
<dbReference type="CDD" id="cd15482">
    <property type="entry name" value="Sialidase_non-viral"/>
    <property type="match status" value="1"/>
</dbReference>
<dbReference type="RefSeq" id="XP_007511408.1">
    <property type="nucleotide sequence ID" value="XM_007511346.1"/>
</dbReference>
<feature type="region of interest" description="Disordered" evidence="1">
    <location>
        <begin position="47"/>
        <end position="66"/>
    </location>
</feature>
<dbReference type="InterPro" id="IPR036278">
    <property type="entry name" value="Sialidase_sf"/>
</dbReference>
<dbReference type="InterPro" id="IPR011040">
    <property type="entry name" value="Sialidase"/>
</dbReference>
<dbReference type="OrthoDB" id="504663at2759"/>
<sequence>MRPSFLLAFLLLVFVEFARTGEALNGGDRAGAFIGWHGEISRPARTGFGALNTQRDDDENDHQSTRVKHPSITFETLVMKDHKPKPSHHASSICEISSGQFLVSWFAGQFESKPDVGIYTARYQNGKWSAPELVVHPKGVPTWNPVLFKRSNGDLFLFYKHGRTPANWKGYYVKSRDGGNTWSSSVAMPNGIVGPAKNKPLELDDGTILLPSSREFGARGKDWEIVVEAMTMEDEFKTYAKFAVSEKGGGASVQQRVIQPVFWKQSMLAGDAANGIRMMARSRSSYAVAAVGDSTGRIWTDAVFSQIPCPNTGFDVVKLRDGRLLIVYNHSFKHAIAGRGVLALAVSHDDGDTWERVMRLEDSGGRLLEFSYPAIIQASDGMVHVTYTWRRANIKHVIIDPSKIPTARDGKKQGSNGEIMFGGFEKLPKSITREIV</sequence>
<evidence type="ECO:0000256" key="1">
    <source>
        <dbReference type="SAM" id="MobiDB-lite"/>
    </source>
</evidence>
<dbReference type="KEGG" id="bpg:Bathy08g04480"/>
<evidence type="ECO:0000259" key="3">
    <source>
        <dbReference type="Pfam" id="PF13088"/>
    </source>
</evidence>
<keyword evidence="2" id="KW-0732">Signal</keyword>
<accession>K8EHP9</accession>
<dbReference type="PANTHER" id="PTHR43752:SF2">
    <property type="entry name" value="BNR_ASP-BOX REPEAT FAMILY PROTEIN"/>
    <property type="match status" value="1"/>
</dbReference>
<dbReference type="Gene3D" id="2.120.10.10">
    <property type="match status" value="1"/>
</dbReference>
<evidence type="ECO:0000313" key="4">
    <source>
        <dbReference type="EMBL" id="CCO17529.1"/>
    </source>
</evidence>
<keyword evidence="5" id="KW-1185">Reference proteome</keyword>
<organism evidence="4 5">
    <name type="scientific">Bathycoccus prasinos</name>
    <dbReference type="NCBI Taxonomy" id="41875"/>
    <lineage>
        <taxon>Eukaryota</taxon>
        <taxon>Viridiplantae</taxon>
        <taxon>Chlorophyta</taxon>
        <taxon>Mamiellophyceae</taxon>
        <taxon>Mamiellales</taxon>
        <taxon>Bathycoccaceae</taxon>
        <taxon>Bathycoccus</taxon>
    </lineage>
</organism>
<dbReference type="AlphaFoldDB" id="K8EHP9"/>
<dbReference type="PANTHER" id="PTHR43752">
    <property type="entry name" value="BNR/ASP-BOX REPEAT FAMILY PROTEIN"/>
    <property type="match status" value="1"/>
</dbReference>
<reference evidence="4 5" key="1">
    <citation type="submission" date="2011-10" db="EMBL/GenBank/DDBJ databases">
        <authorList>
            <person name="Genoscope - CEA"/>
        </authorList>
    </citation>
    <scope>NUCLEOTIDE SEQUENCE [LARGE SCALE GENOMIC DNA]</scope>
    <source>
        <strain evidence="4 5">RCC 1105</strain>
    </source>
</reference>
<dbReference type="EMBL" id="FO082271">
    <property type="protein sequence ID" value="CCO17529.1"/>
    <property type="molecule type" value="Genomic_DNA"/>
</dbReference>
<dbReference type="eggNOG" id="ENOG502QTE2">
    <property type="taxonomic scope" value="Eukaryota"/>
</dbReference>
<feature type="signal peptide" evidence="2">
    <location>
        <begin position="1"/>
        <end position="23"/>
    </location>
</feature>
<evidence type="ECO:0000256" key="2">
    <source>
        <dbReference type="SAM" id="SignalP"/>
    </source>
</evidence>
<gene>
    <name evidence="4" type="ORF">Bathy08g04480</name>
</gene>
<dbReference type="Pfam" id="PF13088">
    <property type="entry name" value="BNR_2"/>
    <property type="match status" value="1"/>
</dbReference>
<proteinExistence type="predicted"/>
<feature type="domain" description="Sialidase" evidence="3">
    <location>
        <begin position="99"/>
        <end position="385"/>
    </location>
</feature>